<name>A0A0J8QKF9_COCIT</name>
<dbReference type="AlphaFoldDB" id="A0A0J8QKF9"/>
<reference evidence="2" key="1">
    <citation type="journal article" date="2010" name="Genome Res.">
        <title>Population genomic sequencing of Coccidioides fungi reveals recent hybridization and transposon control.</title>
        <authorList>
            <person name="Neafsey D.E."/>
            <person name="Barker B.M."/>
            <person name="Sharpton T.J."/>
            <person name="Stajich J.E."/>
            <person name="Park D.J."/>
            <person name="Whiston E."/>
            <person name="Hung C.-Y."/>
            <person name="McMahan C."/>
            <person name="White J."/>
            <person name="Sykes S."/>
            <person name="Heiman D."/>
            <person name="Young S."/>
            <person name="Zeng Q."/>
            <person name="Abouelleil A."/>
            <person name="Aftuck L."/>
            <person name="Bessette D."/>
            <person name="Brown A."/>
            <person name="FitzGerald M."/>
            <person name="Lui A."/>
            <person name="Macdonald J.P."/>
            <person name="Priest M."/>
            <person name="Orbach M.J."/>
            <person name="Galgiani J.N."/>
            <person name="Kirkland T.N."/>
            <person name="Cole G.T."/>
            <person name="Birren B.W."/>
            <person name="Henn M.R."/>
            <person name="Taylor J.W."/>
            <person name="Rounsley S.D."/>
        </authorList>
    </citation>
    <scope>NUCLEOTIDE SEQUENCE [LARGE SCALE GENOMIC DNA]</scope>
    <source>
        <strain evidence="2">RMSCC 3703</strain>
    </source>
</reference>
<accession>A0A0J8QKF9</accession>
<evidence type="ECO:0000313" key="1">
    <source>
        <dbReference type="EMBL" id="KMU72931.1"/>
    </source>
</evidence>
<sequence>MREFLPPLLHSKLEGWHFNWFRKLLCPVIKNMNIAGNVLLLSHFRRWLKQSCVLCLSLVLDINAKIELNYFSLINVPDHSAPAATTYCLYAAPAPPTTAAAALPPLPPSTTASLPLSGTVRVFTCQMAVPVCLLASVIS</sequence>
<dbReference type="Proteomes" id="UP000054559">
    <property type="component" value="Unassembled WGS sequence"/>
</dbReference>
<organism evidence="1 2">
    <name type="scientific">Coccidioides immitis RMSCC 3703</name>
    <dbReference type="NCBI Taxonomy" id="454286"/>
    <lineage>
        <taxon>Eukaryota</taxon>
        <taxon>Fungi</taxon>
        <taxon>Dikarya</taxon>
        <taxon>Ascomycota</taxon>
        <taxon>Pezizomycotina</taxon>
        <taxon>Eurotiomycetes</taxon>
        <taxon>Eurotiomycetidae</taxon>
        <taxon>Onygenales</taxon>
        <taxon>Onygenaceae</taxon>
        <taxon>Coccidioides</taxon>
    </lineage>
</organism>
<dbReference type="EMBL" id="DS268229">
    <property type="protein sequence ID" value="KMU72931.1"/>
    <property type="molecule type" value="Genomic_DNA"/>
</dbReference>
<protein>
    <submittedName>
        <fullName evidence="1">Uncharacterized protein</fullName>
    </submittedName>
</protein>
<proteinExistence type="predicted"/>
<evidence type="ECO:0000313" key="2">
    <source>
        <dbReference type="Proteomes" id="UP000054559"/>
    </source>
</evidence>
<dbReference type="STRING" id="454286.A0A0J8QKF9"/>
<gene>
    <name evidence="1" type="ORF">CISG_09863</name>
</gene>